<protein>
    <submittedName>
        <fullName evidence="2">Uncharacterized protein</fullName>
    </submittedName>
</protein>
<evidence type="ECO:0000256" key="1">
    <source>
        <dbReference type="SAM" id="SignalP"/>
    </source>
</evidence>
<evidence type="ECO:0000313" key="3">
    <source>
        <dbReference type="Proteomes" id="UP000054563"/>
    </source>
</evidence>
<accession>A0A0J8S4L1</accession>
<feature type="chain" id="PRO_5005308381" evidence="1">
    <location>
        <begin position="26"/>
        <end position="183"/>
    </location>
</feature>
<evidence type="ECO:0000313" key="2">
    <source>
        <dbReference type="EMBL" id="KMU91299.1"/>
    </source>
</evidence>
<name>A0A0J8S4L1_COCIT</name>
<dbReference type="Proteomes" id="UP000054563">
    <property type="component" value="Unassembled WGS sequence"/>
</dbReference>
<proteinExistence type="predicted"/>
<dbReference type="VEuPathDB" id="FungiDB:CIHG_09176"/>
<dbReference type="AlphaFoldDB" id="A0A0J8S4L1"/>
<sequence>MSALVNLPCTSIWVCDIIGLCPAIAAWTPPAIPKGVPGSGIVTIIGSLLSASSIPPTIWKDVQQGQARYVESTWSCSSRNLHLLHSSQPEHITPNNYGGSQANQFPCFRTESSRPRICERLSAIVNSYLSQGTSFLSPESSPGLPSSSWVKYQLVFTSAILLEQVLPAVSGQRQGVDTYPERS</sequence>
<dbReference type="EMBL" id="DS017034">
    <property type="protein sequence ID" value="KMU91299.1"/>
    <property type="molecule type" value="Genomic_DNA"/>
</dbReference>
<organism evidence="2 3">
    <name type="scientific">Coccidioides immitis H538.4</name>
    <dbReference type="NCBI Taxonomy" id="396776"/>
    <lineage>
        <taxon>Eukaryota</taxon>
        <taxon>Fungi</taxon>
        <taxon>Dikarya</taxon>
        <taxon>Ascomycota</taxon>
        <taxon>Pezizomycotina</taxon>
        <taxon>Eurotiomycetes</taxon>
        <taxon>Eurotiomycetidae</taxon>
        <taxon>Onygenales</taxon>
        <taxon>Onygenaceae</taxon>
        <taxon>Coccidioides</taxon>
    </lineage>
</organism>
<feature type="signal peptide" evidence="1">
    <location>
        <begin position="1"/>
        <end position="25"/>
    </location>
</feature>
<reference evidence="3" key="1">
    <citation type="journal article" date="2010" name="Genome Res.">
        <title>Population genomic sequencing of Coccidioides fungi reveals recent hybridization and transposon control.</title>
        <authorList>
            <person name="Neafsey D.E."/>
            <person name="Barker B.M."/>
            <person name="Sharpton T.J."/>
            <person name="Stajich J.E."/>
            <person name="Park D.J."/>
            <person name="Whiston E."/>
            <person name="Hung C.-Y."/>
            <person name="McMahan C."/>
            <person name="White J."/>
            <person name="Sykes S."/>
            <person name="Heiman D."/>
            <person name="Young S."/>
            <person name="Zeng Q."/>
            <person name="Abouelleil A."/>
            <person name="Aftuck L."/>
            <person name="Bessette D."/>
            <person name="Brown A."/>
            <person name="FitzGerald M."/>
            <person name="Lui A."/>
            <person name="Macdonald J.P."/>
            <person name="Priest M."/>
            <person name="Orbach M.J."/>
            <person name="Galgiani J.N."/>
            <person name="Kirkland T.N."/>
            <person name="Cole G.T."/>
            <person name="Birren B.W."/>
            <person name="Henn M.R."/>
            <person name="Taylor J.W."/>
            <person name="Rounsley S.D."/>
        </authorList>
    </citation>
    <scope>NUCLEOTIDE SEQUENCE [LARGE SCALE GENOMIC DNA]</scope>
    <source>
        <strain evidence="3">H538.4</strain>
    </source>
</reference>
<keyword evidence="1" id="KW-0732">Signal</keyword>
<gene>
    <name evidence="2" type="ORF">CIHG_09176</name>
</gene>